<dbReference type="EMBL" id="JADEWB010000271">
    <property type="protein sequence ID" value="MBE9239130.1"/>
    <property type="molecule type" value="Genomic_DNA"/>
</dbReference>
<comment type="caution">
    <text evidence="2">The sequence shown here is derived from an EMBL/GenBank/DDBJ whole genome shotgun (WGS) entry which is preliminary data.</text>
</comment>
<gene>
    <name evidence="2" type="ORF">IQ227_24725</name>
</gene>
<keyword evidence="3" id="KW-1185">Reference proteome</keyword>
<keyword evidence="1" id="KW-1133">Transmembrane helix</keyword>
<protein>
    <submittedName>
        <fullName evidence="2">Uncharacterized protein</fullName>
    </submittedName>
</protein>
<evidence type="ECO:0000256" key="1">
    <source>
        <dbReference type="SAM" id="Phobius"/>
    </source>
</evidence>
<keyword evidence="1" id="KW-0812">Transmembrane</keyword>
<sequence length="132" mass="15275">MESNISSLFKNPAIIAVICTLVTNIIIAFLNNTYQNKRDKINHIRDIYSGCIKNLSTVLTLYFDIEENKDKIEESLVEAKKYLALLLIYTKSIKEFKEIQKDIYLFTIGEYKEVIEEANKKGLKLSVRYASI</sequence>
<feature type="transmembrane region" description="Helical" evidence="1">
    <location>
        <begin position="12"/>
        <end position="30"/>
    </location>
</feature>
<proteinExistence type="predicted"/>
<evidence type="ECO:0000313" key="2">
    <source>
        <dbReference type="EMBL" id="MBE9239130.1"/>
    </source>
</evidence>
<evidence type="ECO:0000313" key="3">
    <source>
        <dbReference type="Proteomes" id="UP000606776"/>
    </source>
</evidence>
<keyword evidence="1" id="KW-0472">Membrane</keyword>
<accession>A0ABR9VP07</accession>
<dbReference type="RefSeq" id="WP_193944333.1">
    <property type="nucleotide sequence ID" value="NZ_JADEWB010000271.1"/>
</dbReference>
<name>A0ABR9VP07_9CYAN</name>
<reference evidence="2 3" key="1">
    <citation type="submission" date="2020-10" db="EMBL/GenBank/DDBJ databases">
        <authorList>
            <person name="Castelo-Branco R."/>
            <person name="Eusebio N."/>
            <person name="Adriana R."/>
            <person name="Vieira A."/>
            <person name="Brugerolle De Fraissinette N."/>
            <person name="Rezende De Castro R."/>
            <person name="Schneider M.P."/>
            <person name="Vasconcelos V."/>
            <person name="Leao P.N."/>
        </authorList>
    </citation>
    <scope>NUCLEOTIDE SEQUENCE [LARGE SCALE GENOMIC DNA]</scope>
    <source>
        <strain evidence="2 3">LEGE 00250</strain>
    </source>
</reference>
<organism evidence="2 3">
    <name type="scientific">Sphaerospermopsis aphanizomenoides LEGE 00250</name>
    <dbReference type="NCBI Taxonomy" id="2777972"/>
    <lineage>
        <taxon>Bacteria</taxon>
        <taxon>Bacillati</taxon>
        <taxon>Cyanobacteriota</taxon>
        <taxon>Cyanophyceae</taxon>
        <taxon>Nostocales</taxon>
        <taxon>Aphanizomenonaceae</taxon>
        <taxon>Sphaerospermopsis</taxon>
        <taxon>Sphaerospermopsis aphanizomenoides</taxon>
    </lineage>
</organism>
<dbReference type="Proteomes" id="UP000606776">
    <property type="component" value="Unassembled WGS sequence"/>
</dbReference>